<evidence type="ECO:0000256" key="1">
    <source>
        <dbReference type="ARBA" id="ARBA00001966"/>
    </source>
</evidence>
<dbReference type="GO" id="GO:0031419">
    <property type="term" value="F:cobalamin binding"/>
    <property type="evidence" value="ECO:0007669"/>
    <property type="project" value="InterPro"/>
</dbReference>
<dbReference type="GO" id="GO:0046872">
    <property type="term" value="F:metal ion binding"/>
    <property type="evidence" value="ECO:0007669"/>
    <property type="project" value="UniProtKB-KW"/>
</dbReference>
<comment type="cofactor">
    <cofactor evidence="1">
        <name>[4Fe-4S] cluster</name>
        <dbReference type="ChEBI" id="CHEBI:49883"/>
    </cofactor>
</comment>
<keyword evidence="3" id="KW-0479">Metal-binding</keyword>
<dbReference type="RefSeq" id="WP_166103048.1">
    <property type="nucleotide sequence ID" value="NZ_CP096255.1"/>
</dbReference>
<dbReference type="InterPro" id="IPR051198">
    <property type="entry name" value="BchE-like"/>
</dbReference>
<keyword evidence="5" id="KW-0411">Iron-sulfur</keyword>
<accession>A0A8T5VPF4</accession>
<sequence>MRISPTPSKSKLCALLVECAPQEPTGYAINLLKAAALSNPSVASDWQIDCLTLRVKDFSEVDDERLRSRKHLSVVSEIVARNPSLVGFSVFVWNVSITTALTRMLKLARPEIRVIWGGKLVENDWRRLAESCSEIDCFCIGDGEAVFPAILESNSGSDNQVPGTVIRRNGSLIELLPTGSRQSAADCATKSLLDGID</sequence>
<name>A0A8T5VPF4_9BRAD</name>
<evidence type="ECO:0000256" key="5">
    <source>
        <dbReference type="ARBA" id="ARBA00023014"/>
    </source>
</evidence>
<evidence type="ECO:0000256" key="2">
    <source>
        <dbReference type="ARBA" id="ARBA00022691"/>
    </source>
</evidence>
<dbReference type="PANTHER" id="PTHR43409">
    <property type="entry name" value="ANAEROBIC MAGNESIUM-PROTOPORPHYRIN IX MONOMETHYL ESTER CYCLASE-RELATED"/>
    <property type="match status" value="1"/>
</dbReference>
<dbReference type="Gene3D" id="3.40.50.280">
    <property type="entry name" value="Cobalamin-binding domain"/>
    <property type="match status" value="1"/>
</dbReference>
<keyword evidence="4" id="KW-0408">Iron</keyword>
<keyword evidence="2" id="KW-0949">S-adenosyl-L-methionine</keyword>
<reference evidence="6" key="1">
    <citation type="journal article" date="2017" name="Syst. Appl. Microbiol.">
        <title>Soybeans inoculated with root zone soils of Canadian native legumes harbour diverse and novel Bradyrhizobium spp. that possess agricultural potential.</title>
        <authorList>
            <person name="Bromfield E.S.P."/>
            <person name="Cloutier S."/>
            <person name="Tambong J.T."/>
            <person name="Tran Thi T.V."/>
        </authorList>
    </citation>
    <scope>NUCLEOTIDE SEQUENCE</scope>
    <source>
        <strain evidence="6">1S5</strain>
    </source>
</reference>
<protein>
    <submittedName>
        <fullName evidence="6">Cobalamin B12-binding domain-containing protein</fullName>
    </submittedName>
</protein>
<dbReference type="Pfam" id="PF02310">
    <property type="entry name" value="B12-binding"/>
    <property type="match status" value="1"/>
</dbReference>
<proteinExistence type="predicted"/>
<evidence type="ECO:0000256" key="4">
    <source>
        <dbReference type="ARBA" id="ARBA00023004"/>
    </source>
</evidence>
<dbReference type="PROSITE" id="PS51332">
    <property type="entry name" value="B12_BINDING"/>
    <property type="match status" value="1"/>
</dbReference>
<reference evidence="6" key="2">
    <citation type="submission" date="2022-04" db="EMBL/GenBank/DDBJ databases">
        <authorList>
            <person name="Bromfield E.S.P."/>
            <person name="Cloutier S."/>
        </authorList>
    </citation>
    <scope>NUCLEOTIDE SEQUENCE</scope>
    <source>
        <strain evidence="6">1S5</strain>
    </source>
</reference>
<dbReference type="AlphaFoldDB" id="A0A8T5VPF4"/>
<dbReference type="EMBL" id="CP096255">
    <property type="protein sequence ID" value="UPT89228.1"/>
    <property type="molecule type" value="Genomic_DNA"/>
</dbReference>
<evidence type="ECO:0000313" key="7">
    <source>
        <dbReference type="Proteomes" id="UP000551709"/>
    </source>
</evidence>
<dbReference type="InterPro" id="IPR006158">
    <property type="entry name" value="Cobalamin-bd"/>
</dbReference>
<dbReference type="GO" id="GO:0051536">
    <property type="term" value="F:iron-sulfur cluster binding"/>
    <property type="evidence" value="ECO:0007669"/>
    <property type="project" value="UniProtKB-KW"/>
</dbReference>
<dbReference type="Proteomes" id="UP000551709">
    <property type="component" value="Chromosome"/>
</dbReference>
<gene>
    <name evidence="6" type="ORF">HAP41_0000009775</name>
</gene>
<evidence type="ECO:0000313" key="6">
    <source>
        <dbReference type="EMBL" id="UPT89228.1"/>
    </source>
</evidence>
<organism evidence="6 7">
    <name type="scientific">Bradyrhizobium barranii subsp. apii</name>
    <dbReference type="NCBI Taxonomy" id="2819348"/>
    <lineage>
        <taxon>Bacteria</taxon>
        <taxon>Pseudomonadati</taxon>
        <taxon>Pseudomonadota</taxon>
        <taxon>Alphaproteobacteria</taxon>
        <taxon>Hyphomicrobiales</taxon>
        <taxon>Nitrobacteraceae</taxon>
        <taxon>Bradyrhizobium</taxon>
        <taxon>Bradyrhizobium barranii</taxon>
    </lineage>
</organism>
<evidence type="ECO:0000256" key="3">
    <source>
        <dbReference type="ARBA" id="ARBA00022723"/>
    </source>
</evidence>
<dbReference type="PANTHER" id="PTHR43409:SF4">
    <property type="entry name" value="RADICAL SAM SUPERFAMILY PROTEIN"/>
    <property type="match status" value="1"/>
</dbReference>